<dbReference type="InterPro" id="IPR046342">
    <property type="entry name" value="CBS_dom_sf"/>
</dbReference>
<reference evidence="3" key="1">
    <citation type="submission" date="2015-10" db="EMBL/GenBank/DDBJ databases">
        <authorList>
            <person name="Gilbert D.G."/>
        </authorList>
    </citation>
    <scope>NUCLEOTIDE SEQUENCE</scope>
</reference>
<feature type="domain" description="CBS" evidence="2">
    <location>
        <begin position="11"/>
        <end position="69"/>
    </location>
</feature>
<dbReference type="PANTHER" id="PTHR43080">
    <property type="entry name" value="CBS DOMAIN-CONTAINING PROTEIN CBSX3, MITOCHONDRIAL"/>
    <property type="match status" value="1"/>
</dbReference>
<sequence length="144" mass="16249">MRHMPTVTEMMTAFPVHVEEAISLDDALHLMKEHRCHHLPVLNHHDVVGLLTLADIELARQPGHSARDIKELTVGDMCQRSVPQVDLHIRLDVVLDMMADEGLEAVLIMRHDRLAGILTAQDACRGFAHWLKKEYLPDNDPSVA</sequence>
<dbReference type="InterPro" id="IPR000644">
    <property type="entry name" value="CBS_dom"/>
</dbReference>
<protein>
    <recommendedName>
        <fullName evidence="2">CBS domain-containing protein</fullName>
    </recommendedName>
</protein>
<evidence type="ECO:0000313" key="3">
    <source>
        <dbReference type="EMBL" id="CUS40211.1"/>
    </source>
</evidence>
<dbReference type="EMBL" id="CZQC01000005">
    <property type="protein sequence ID" value="CUS40211.1"/>
    <property type="molecule type" value="Genomic_DNA"/>
</dbReference>
<dbReference type="PROSITE" id="PS51371">
    <property type="entry name" value="CBS"/>
    <property type="match status" value="1"/>
</dbReference>
<proteinExistence type="predicted"/>
<accession>A0A160T9B1</accession>
<dbReference type="SUPFAM" id="SSF54631">
    <property type="entry name" value="CBS-domain pair"/>
    <property type="match status" value="1"/>
</dbReference>
<evidence type="ECO:0000256" key="1">
    <source>
        <dbReference type="ARBA" id="ARBA00023122"/>
    </source>
</evidence>
<dbReference type="SMART" id="SM00116">
    <property type="entry name" value="CBS"/>
    <property type="match status" value="2"/>
</dbReference>
<organism evidence="3">
    <name type="scientific">hydrothermal vent metagenome</name>
    <dbReference type="NCBI Taxonomy" id="652676"/>
    <lineage>
        <taxon>unclassified sequences</taxon>
        <taxon>metagenomes</taxon>
        <taxon>ecological metagenomes</taxon>
    </lineage>
</organism>
<dbReference type="AlphaFoldDB" id="A0A160T9B1"/>
<dbReference type="PANTHER" id="PTHR43080:SF2">
    <property type="entry name" value="CBS DOMAIN-CONTAINING PROTEIN"/>
    <property type="match status" value="1"/>
</dbReference>
<dbReference type="Pfam" id="PF00571">
    <property type="entry name" value="CBS"/>
    <property type="match status" value="2"/>
</dbReference>
<dbReference type="InterPro" id="IPR051257">
    <property type="entry name" value="Diverse_CBS-Domain"/>
</dbReference>
<name>A0A160T9B1_9ZZZZ</name>
<evidence type="ECO:0000259" key="2">
    <source>
        <dbReference type="PROSITE" id="PS51371"/>
    </source>
</evidence>
<keyword evidence="1" id="KW-0129">CBS domain</keyword>
<gene>
    <name evidence="3" type="ORF">MGWOODY_Tha902</name>
</gene>
<dbReference type="Gene3D" id="3.10.580.10">
    <property type="entry name" value="CBS-domain"/>
    <property type="match status" value="1"/>
</dbReference>